<gene>
    <name evidence="3 5" type="ORF">BDZ99DRAFT_411298</name>
</gene>
<evidence type="ECO:0000313" key="3">
    <source>
        <dbReference type="EMBL" id="KAF2812949.1"/>
    </source>
</evidence>
<dbReference type="OrthoDB" id="2993351at2759"/>
<evidence type="ECO:0000313" key="5">
    <source>
        <dbReference type="RefSeq" id="XP_033579913.1"/>
    </source>
</evidence>
<dbReference type="PANTHER" id="PTHR40780:SF2">
    <property type="entry name" value="DUF3669 DOMAIN-CONTAINING PROTEIN"/>
    <property type="match status" value="1"/>
</dbReference>
<feature type="region of interest" description="Disordered" evidence="1">
    <location>
        <begin position="1"/>
        <end position="41"/>
    </location>
</feature>
<dbReference type="Pfam" id="PF12417">
    <property type="entry name" value="DUF3669"/>
    <property type="match status" value="1"/>
</dbReference>
<evidence type="ECO:0000259" key="2">
    <source>
        <dbReference type="Pfam" id="PF12417"/>
    </source>
</evidence>
<accession>A0A6A6YWQ0</accession>
<name>A0A6A6YWQ0_9PEZI</name>
<protein>
    <recommendedName>
        <fullName evidence="2">DUF3669 domain-containing protein</fullName>
    </recommendedName>
</protein>
<reference evidence="5" key="2">
    <citation type="submission" date="2020-04" db="EMBL/GenBank/DDBJ databases">
        <authorList>
            <consortium name="NCBI Genome Project"/>
        </authorList>
    </citation>
    <scope>NUCLEOTIDE SEQUENCE</scope>
    <source>
        <strain evidence="5">CBS 304.34</strain>
    </source>
</reference>
<dbReference type="GeneID" id="54457506"/>
<evidence type="ECO:0000313" key="4">
    <source>
        <dbReference type="Proteomes" id="UP000504636"/>
    </source>
</evidence>
<dbReference type="RefSeq" id="XP_033579913.1">
    <property type="nucleotide sequence ID" value="XM_033716613.1"/>
</dbReference>
<feature type="domain" description="DUF3669" evidence="2">
    <location>
        <begin position="341"/>
        <end position="398"/>
    </location>
</feature>
<dbReference type="EMBL" id="MU003696">
    <property type="protein sequence ID" value="KAF2812949.1"/>
    <property type="molecule type" value="Genomic_DNA"/>
</dbReference>
<organism evidence="3">
    <name type="scientific">Mytilinidion resinicola</name>
    <dbReference type="NCBI Taxonomy" id="574789"/>
    <lineage>
        <taxon>Eukaryota</taxon>
        <taxon>Fungi</taxon>
        <taxon>Dikarya</taxon>
        <taxon>Ascomycota</taxon>
        <taxon>Pezizomycotina</taxon>
        <taxon>Dothideomycetes</taxon>
        <taxon>Pleosporomycetidae</taxon>
        <taxon>Mytilinidiales</taxon>
        <taxon>Mytilinidiaceae</taxon>
        <taxon>Mytilinidion</taxon>
    </lineage>
</organism>
<dbReference type="AlphaFoldDB" id="A0A6A6YWQ0"/>
<proteinExistence type="predicted"/>
<dbReference type="PANTHER" id="PTHR40780">
    <property type="entry name" value="DUF3669 DOMAIN-CONTAINING PROTEIN"/>
    <property type="match status" value="1"/>
</dbReference>
<dbReference type="InterPro" id="IPR022137">
    <property type="entry name" value="Znf_prot_DUF3669"/>
</dbReference>
<reference evidence="5" key="3">
    <citation type="submission" date="2025-04" db="UniProtKB">
        <authorList>
            <consortium name="RefSeq"/>
        </authorList>
    </citation>
    <scope>IDENTIFICATION</scope>
    <source>
        <strain evidence="5">CBS 304.34</strain>
    </source>
</reference>
<feature type="compositionally biased region" description="Polar residues" evidence="1">
    <location>
        <begin position="31"/>
        <end position="41"/>
    </location>
</feature>
<feature type="compositionally biased region" description="Basic and acidic residues" evidence="1">
    <location>
        <begin position="1"/>
        <end position="12"/>
    </location>
</feature>
<evidence type="ECO:0000256" key="1">
    <source>
        <dbReference type="SAM" id="MobiDB-lite"/>
    </source>
</evidence>
<sequence length="398" mass="45547">MSSPPKHLEHGFGSDQPLQASNPKSRREVSGTGTQSSRSPSFNEDLLVALTLEERLDIEHDEKPVAKLARMLSVRSIISTTSSFASKMEAARKGGYLGMYRSIGAGTCGIVFEELGTVNAIKLAKTDDSQLWNDYQFHTMVREKIMASPIKSENLQVPKCLWFAKSDDKKWWDLHRHRFPDQSRVERPRDVLCTERILPIPKELRHAIIDAWCPEDLREKAKAEPTNRDCLIRVYLGKRRRDPTTSRPLKMFQLRNYNLHVDQIMELAIEEYGEVAENMGRALAVLHWLVATDARDVEFVLGSAPTPKPVPLAAKDVVGKAPRSTWEEVTSHNFKRRAIRLWLLDFNQCRPISRDDESVKKAVQAFFENDPYYPRPLTKTSTEQRLWTKFKAGYLEAA</sequence>
<dbReference type="Proteomes" id="UP000504636">
    <property type="component" value="Unplaced"/>
</dbReference>
<keyword evidence="4" id="KW-1185">Reference proteome</keyword>
<feature type="non-terminal residue" evidence="3">
    <location>
        <position position="398"/>
    </location>
</feature>
<reference evidence="3 5" key="1">
    <citation type="journal article" date="2020" name="Stud. Mycol.">
        <title>101 Dothideomycetes genomes: a test case for predicting lifestyles and emergence of pathogens.</title>
        <authorList>
            <person name="Haridas S."/>
            <person name="Albert R."/>
            <person name="Binder M."/>
            <person name="Bloem J."/>
            <person name="Labutti K."/>
            <person name="Salamov A."/>
            <person name="Andreopoulos B."/>
            <person name="Baker S."/>
            <person name="Barry K."/>
            <person name="Bills G."/>
            <person name="Bluhm B."/>
            <person name="Cannon C."/>
            <person name="Castanera R."/>
            <person name="Culley D."/>
            <person name="Daum C."/>
            <person name="Ezra D."/>
            <person name="Gonzalez J."/>
            <person name="Henrissat B."/>
            <person name="Kuo A."/>
            <person name="Liang C."/>
            <person name="Lipzen A."/>
            <person name="Lutzoni F."/>
            <person name="Magnuson J."/>
            <person name="Mondo S."/>
            <person name="Nolan M."/>
            <person name="Ohm R."/>
            <person name="Pangilinan J."/>
            <person name="Park H.-J."/>
            <person name="Ramirez L."/>
            <person name="Alfaro M."/>
            <person name="Sun H."/>
            <person name="Tritt A."/>
            <person name="Yoshinaga Y."/>
            <person name="Zwiers L.-H."/>
            <person name="Turgeon B."/>
            <person name="Goodwin S."/>
            <person name="Spatafora J."/>
            <person name="Crous P."/>
            <person name="Grigoriev I."/>
        </authorList>
    </citation>
    <scope>NUCLEOTIDE SEQUENCE</scope>
    <source>
        <strain evidence="3 5">CBS 304.34</strain>
    </source>
</reference>